<dbReference type="InterPro" id="IPR036890">
    <property type="entry name" value="HATPase_C_sf"/>
</dbReference>
<dbReference type="AlphaFoldDB" id="A0A928Z2N1"/>
<dbReference type="EMBL" id="JADEXQ010000002">
    <property type="protein sequence ID" value="MBE9028308.1"/>
    <property type="molecule type" value="Genomic_DNA"/>
</dbReference>
<proteinExistence type="predicted"/>
<dbReference type="SUPFAM" id="SSF55874">
    <property type="entry name" value="ATPase domain of HSP90 chaperone/DNA topoisomerase II/histidine kinase"/>
    <property type="match status" value="1"/>
</dbReference>
<dbReference type="PRINTS" id="PR00344">
    <property type="entry name" value="BCTRLSENSOR"/>
</dbReference>
<dbReference type="InterPro" id="IPR003661">
    <property type="entry name" value="HisK_dim/P_dom"/>
</dbReference>
<evidence type="ECO:0000256" key="1">
    <source>
        <dbReference type="ARBA" id="ARBA00000085"/>
    </source>
</evidence>
<evidence type="ECO:0000256" key="2">
    <source>
        <dbReference type="ARBA" id="ARBA00012438"/>
    </source>
</evidence>
<dbReference type="InterPro" id="IPR004358">
    <property type="entry name" value="Sig_transdc_His_kin-like_C"/>
</dbReference>
<organism evidence="11 12">
    <name type="scientific">Romeriopsis navalis LEGE 11480</name>
    <dbReference type="NCBI Taxonomy" id="2777977"/>
    <lineage>
        <taxon>Bacteria</taxon>
        <taxon>Bacillati</taxon>
        <taxon>Cyanobacteriota</taxon>
        <taxon>Cyanophyceae</taxon>
        <taxon>Leptolyngbyales</taxon>
        <taxon>Leptolyngbyaceae</taxon>
        <taxon>Romeriopsis</taxon>
        <taxon>Romeriopsis navalis</taxon>
    </lineage>
</organism>
<dbReference type="PANTHER" id="PTHR43065">
    <property type="entry name" value="SENSOR HISTIDINE KINASE"/>
    <property type="match status" value="1"/>
</dbReference>
<dbReference type="SMART" id="SM00388">
    <property type="entry name" value="HisKA"/>
    <property type="match status" value="1"/>
</dbReference>
<evidence type="ECO:0000256" key="3">
    <source>
        <dbReference type="ARBA" id="ARBA00022553"/>
    </source>
</evidence>
<evidence type="ECO:0000256" key="7">
    <source>
        <dbReference type="ARBA" id="ARBA00022840"/>
    </source>
</evidence>
<dbReference type="SUPFAM" id="SSF47384">
    <property type="entry name" value="Homodimeric domain of signal transducing histidine kinase"/>
    <property type="match status" value="1"/>
</dbReference>
<evidence type="ECO:0000256" key="6">
    <source>
        <dbReference type="ARBA" id="ARBA00022777"/>
    </source>
</evidence>
<keyword evidence="5" id="KW-0547">Nucleotide-binding</keyword>
<dbReference type="GO" id="GO:0005524">
    <property type="term" value="F:ATP binding"/>
    <property type="evidence" value="ECO:0007669"/>
    <property type="project" value="UniProtKB-KW"/>
</dbReference>
<evidence type="ECO:0000256" key="9">
    <source>
        <dbReference type="SAM" id="Coils"/>
    </source>
</evidence>
<keyword evidence="3" id="KW-0597">Phosphoprotein</keyword>
<gene>
    <name evidence="11" type="ORF">IQ266_00875</name>
</gene>
<dbReference type="Proteomes" id="UP000625316">
    <property type="component" value="Unassembled WGS sequence"/>
</dbReference>
<dbReference type="Gene3D" id="1.10.287.130">
    <property type="match status" value="1"/>
</dbReference>
<dbReference type="PANTHER" id="PTHR43065:SF10">
    <property type="entry name" value="PEROXIDE STRESS-ACTIVATED HISTIDINE KINASE MAK3"/>
    <property type="match status" value="1"/>
</dbReference>
<keyword evidence="12" id="KW-1185">Reference proteome</keyword>
<dbReference type="Gene3D" id="3.30.565.10">
    <property type="entry name" value="Histidine kinase-like ATPase, C-terminal domain"/>
    <property type="match status" value="1"/>
</dbReference>
<evidence type="ECO:0000259" key="10">
    <source>
        <dbReference type="PROSITE" id="PS50109"/>
    </source>
</evidence>
<sequence length="403" mass="44225">MQQSRHRLLQRQLKRYVKDLDAIPPEWQQLLSAVDAAYNQADDDRARMERTLELSSQELLAANTDLQQVLASVEQQVAERTVDLTVANDELAETLQQLQQTQLQLVQVEKMSSLGQLVAGVAHELNNPVTFIHGNLRYVTEYIGDLLQVLRQYEQAYPEPVSAVQAAMADVDFAFITADIPRVVSSIAVGAERIDKIVQALRTFSRLDEATVKRVAIDDCLESTLMVLQGNLKLSGGGMIGLQRVYGELPEVECYASHLNQVFLNILTNAIDALHQAPKFTGAPECVEDLVVVAGGLSQADWDVLKVHPQPVIQVRTQVTDGGDLEVQILDNADGIPTAIRDRIFDPFFTTKAVGDGTGLGLSTAYQVITNLHGGSLTCRSTPGFGTAFVIRIPLSQDGQILR</sequence>
<comment type="caution">
    <text evidence="11">The sequence shown here is derived from an EMBL/GenBank/DDBJ whole genome shotgun (WGS) entry which is preliminary data.</text>
</comment>
<dbReference type="PROSITE" id="PS50109">
    <property type="entry name" value="HIS_KIN"/>
    <property type="match status" value="1"/>
</dbReference>
<evidence type="ECO:0000313" key="12">
    <source>
        <dbReference type="Proteomes" id="UP000625316"/>
    </source>
</evidence>
<dbReference type="EC" id="2.7.13.3" evidence="2"/>
<evidence type="ECO:0000313" key="11">
    <source>
        <dbReference type="EMBL" id="MBE9028308.1"/>
    </source>
</evidence>
<comment type="catalytic activity">
    <reaction evidence="1">
        <text>ATP + protein L-histidine = ADP + protein N-phospho-L-histidine.</text>
        <dbReference type="EC" id="2.7.13.3"/>
    </reaction>
</comment>
<evidence type="ECO:0000256" key="5">
    <source>
        <dbReference type="ARBA" id="ARBA00022741"/>
    </source>
</evidence>
<keyword evidence="4" id="KW-0808">Transferase</keyword>
<dbReference type="SMART" id="SM00387">
    <property type="entry name" value="HATPase_c"/>
    <property type="match status" value="1"/>
</dbReference>
<dbReference type="InterPro" id="IPR003594">
    <property type="entry name" value="HATPase_dom"/>
</dbReference>
<keyword evidence="6 11" id="KW-0418">Kinase</keyword>
<dbReference type="Pfam" id="PF02518">
    <property type="entry name" value="HATPase_c"/>
    <property type="match status" value="1"/>
</dbReference>
<keyword evidence="8" id="KW-0902">Two-component regulatory system</keyword>
<dbReference type="RefSeq" id="WP_264323129.1">
    <property type="nucleotide sequence ID" value="NZ_JADEXQ010000002.1"/>
</dbReference>
<feature type="coiled-coil region" evidence="9">
    <location>
        <begin position="38"/>
        <end position="111"/>
    </location>
</feature>
<dbReference type="InterPro" id="IPR036097">
    <property type="entry name" value="HisK_dim/P_sf"/>
</dbReference>
<dbReference type="InterPro" id="IPR005467">
    <property type="entry name" value="His_kinase_dom"/>
</dbReference>
<dbReference type="CDD" id="cd00082">
    <property type="entry name" value="HisKA"/>
    <property type="match status" value="1"/>
</dbReference>
<reference evidence="11" key="1">
    <citation type="submission" date="2020-10" db="EMBL/GenBank/DDBJ databases">
        <authorList>
            <person name="Castelo-Branco R."/>
            <person name="Eusebio N."/>
            <person name="Adriana R."/>
            <person name="Vieira A."/>
            <person name="Brugerolle De Fraissinette N."/>
            <person name="Rezende De Castro R."/>
            <person name="Schneider M.P."/>
            <person name="Vasconcelos V."/>
            <person name="Leao P.N."/>
        </authorList>
    </citation>
    <scope>NUCLEOTIDE SEQUENCE</scope>
    <source>
        <strain evidence="11">LEGE 11480</strain>
    </source>
</reference>
<accession>A0A928Z2N1</accession>
<dbReference type="GO" id="GO:0000155">
    <property type="term" value="F:phosphorelay sensor kinase activity"/>
    <property type="evidence" value="ECO:0007669"/>
    <property type="project" value="InterPro"/>
</dbReference>
<evidence type="ECO:0000256" key="8">
    <source>
        <dbReference type="ARBA" id="ARBA00023012"/>
    </source>
</evidence>
<feature type="domain" description="Histidine kinase" evidence="10">
    <location>
        <begin position="120"/>
        <end position="397"/>
    </location>
</feature>
<keyword evidence="7" id="KW-0067">ATP-binding</keyword>
<name>A0A928Z2N1_9CYAN</name>
<protein>
    <recommendedName>
        <fullName evidence="2">histidine kinase</fullName>
        <ecNumber evidence="2">2.7.13.3</ecNumber>
    </recommendedName>
</protein>
<keyword evidence="9" id="KW-0175">Coiled coil</keyword>
<evidence type="ECO:0000256" key="4">
    <source>
        <dbReference type="ARBA" id="ARBA00022679"/>
    </source>
</evidence>